<sequence length="275" mass="31791">MTIRVPPIKRLESILKFSYLYDKNKRFSQDDPMGNIGMSTFENVLNASLVGWYQPYLPILERSIEWMRYGISVNEGGTGANQLFRQICLHENLALALWFRDGIDQPELWRQTLKLHEQSLTEYQDGAGIYGKGAVKTIQVNDYMRRCLQAEAYEEGIIGYRHYCGDSIPTGRNLHASERKLGYAYCLHYAEGRYSADELQHAAKILLTRRMDDEWLDRGRYSDALLWLKTIYWNRQADAPNPRQVWMKAYNHLPGVEPLSEEVIQASLTSLGEGN</sequence>
<evidence type="ECO:0000313" key="1">
    <source>
        <dbReference type="EMBL" id="OAM24953.1"/>
    </source>
</evidence>
<organism evidence="1 2">
    <name type="scientific">Eikenella corrodens</name>
    <dbReference type="NCBI Taxonomy" id="539"/>
    <lineage>
        <taxon>Bacteria</taxon>
        <taxon>Pseudomonadati</taxon>
        <taxon>Pseudomonadota</taxon>
        <taxon>Betaproteobacteria</taxon>
        <taxon>Neisseriales</taxon>
        <taxon>Neisseriaceae</taxon>
        <taxon>Eikenella</taxon>
    </lineage>
</organism>
<gene>
    <name evidence="1" type="ORF">A7P89_00690</name>
</gene>
<comment type="caution">
    <text evidence="1">The sequence shown here is derived from an EMBL/GenBank/DDBJ whole genome shotgun (WGS) entry which is preliminary data.</text>
</comment>
<dbReference type="Proteomes" id="UP000078103">
    <property type="component" value="Unassembled WGS sequence"/>
</dbReference>
<accession>A0A1A9RSI8</accession>
<proteinExistence type="predicted"/>
<name>A0A1A9RSI8_EIKCO</name>
<reference evidence="2" key="1">
    <citation type="submission" date="2016-05" db="EMBL/GenBank/DDBJ databases">
        <title>Draft genome of Corynebacterium afermentans subsp. afermentans LCDC 88199T.</title>
        <authorList>
            <person name="Bernier A.-M."/>
            <person name="Bernard K."/>
        </authorList>
    </citation>
    <scope>NUCLEOTIDE SEQUENCE [LARGE SCALE GENOMIC DNA]</scope>
    <source>
        <strain evidence="2">NML120819</strain>
    </source>
</reference>
<dbReference type="EMBL" id="LXSH01000005">
    <property type="protein sequence ID" value="OAM24953.1"/>
    <property type="molecule type" value="Genomic_DNA"/>
</dbReference>
<dbReference type="AlphaFoldDB" id="A0A1A9RSI8"/>
<dbReference type="RefSeq" id="WP_064104958.1">
    <property type="nucleotide sequence ID" value="NZ_LXSH01000005.1"/>
</dbReference>
<protein>
    <submittedName>
        <fullName evidence="1">Uncharacterized protein</fullName>
    </submittedName>
</protein>
<evidence type="ECO:0000313" key="2">
    <source>
        <dbReference type="Proteomes" id="UP000078103"/>
    </source>
</evidence>